<dbReference type="PROSITE" id="PS00039">
    <property type="entry name" value="DEAD_ATP_HELICASE"/>
    <property type="match status" value="1"/>
</dbReference>
<evidence type="ECO:0000256" key="6">
    <source>
        <dbReference type="RuleBase" id="RU365068"/>
    </source>
</evidence>
<dbReference type="PROSITE" id="PS51194">
    <property type="entry name" value="HELICASE_CTER"/>
    <property type="match status" value="1"/>
</dbReference>
<comment type="domain">
    <text evidence="6">The Q motif is unique to and characteristic of the DEAD box family of RNA helicases and controls ATP binding and hydrolysis.</text>
</comment>
<dbReference type="InterPro" id="IPR014001">
    <property type="entry name" value="Helicase_ATP-bd"/>
</dbReference>
<organism evidence="10 11">
    <name type="scientific">Aduncisulcus paluster</name>
    <dbReference type="NCBI Taxonomy" id="2918883"/>
    <lineage>
        <taxon>Eukaryota</taxon>
        <taxon>Metamonada</taxon>
        <taxon>Carpediemonas-like organisms</taxon>
        <taxon>Aduncisulcus</taxon>
    </lineage>
</organism>
<name>A0ABQ5KI24_9EUKA</name>
<evidence type="ECO:0000256" key="1">
    <source>
        <dbReference type="ARBA" id="ARBA00022741"/>
    </source>
</evidence>
<feature type="compositionally biased region" description="Basic and acidic residues" evidence="7">
    <location>
        <begin position="866"/>
        <end position="887"/>
    </location>
</feature>
<evidence type="ECO:0000256" key="7">
    <source>
        <dbReference type="SAM" id="MobiDB-lite"/>
    </source>
</evidence>
<dbReference type="SUPFAM" id="SSF52540">
    <property type="entry name" value="P-loop containing nucleoside triphosphate hydrolases"/>
    <property type="match status" value="1"/>
</dbReference>
<dbReference type="SMART" id="SM00487">
    <property type="entry name" value="DEXDc"/>
    <property type="match status" value="1"/>
</dbReference>
<feature type="region of interest" description="Disordered" evidence="7">
    <location>
        <begin position="331"/>
        <end position="371"/>
    </location>
</feature>
<proteinExistence type="inferred from homology"/>
<feature type="compositionally biased region" description="Basic and acidic residues" evidence="7">
    <location>
        <begin position="838"/>
        <end position="859"/>
    </location>
</feature>
<keyword evidence="3 6" id="KW-0347">Helicase</keyword>
<dbReference type="Pfam" id="PF00270">
    <property type="entry name" value="DEAD"/>
    <property type="match status" value="2"/>
</dbReference>
<feature type="domain" description="Helicase C-terminal" evidence="9">
    <location>
        <begin position="401"/>
        <end position="610"/>
    </location>
</feature>
<dbReference type="PROSITE" id="PS51192">
    <property type="entry name" value="HELICASE_ATP_BIND_1"/>
    <property type="match status" value="1"/>
</dbReference>
<dbReference type="Gene3D" id="3.40.50.300">
    <property type="entry name" value="P-loop containing nucleotide triphosphate hydrolases"/>
    <property type="match status" value="2"/>
</dbReference>
<feature type="region of interest" description="Disordered" evidence="7">
    <location>
        <begin position="628"/>
        <end position="649"/>
    </location>
</feature>
<dbReference type="SMART" id="SM00490">
    <property type="entry name" value="HELICc"/>
    <property type="match status" value="1"/>
</dbReference>
<dbReference type="PANTHER" id="PTHR24031">
    <property type="entry name" value="RNA HELICASE"/>
    <property type="match status" value="1"/>
</dbReference>
<keyword evidence="4 6" id="KW-0067">ATP-binding</keyword>
<evidence type="ECO:0000256" key="2">
    <source>
        <dbReference type="ARBA" id="ARBA00022801"/>
    </source>
</evidence>
<evidence type="ECO:0000256" key="4">
    <source>
        <dbReference type="ARBA" id="ARBA00022840"/>
    </source>
</evidence>
<comment type="catalytic activity">
    <reaction evidence="6">
        <text>ATP + H2O = ADP + phosphate + H(+)</text>
        <dbReference type="Rhea" id="RHEA:13065"/>
        <dbReference type="ChEBI" id="CHEBI:15377"/>
        <dbReference type="ChEBI" id="CHEBI:15378"/>
        <dbReference type="ChEBI" id="CHEBI:30616"/>
        <dbReference type="ChEBI" id="CHEBI:43474"/>
        <dbReference type="ChEBI" id="CHEBI:456216"/>
        <dbReference type="EC" id="3.6.4.13"/>
    </reaction>
</comment>
<accession>A0ABQ5KI24</accession>
<reference evidence="10" key="1">
    <citation type="submission" date="2022-03" db="EMBL/GenBank/DDBJ databases">
        <title>Draft genome sequence of Aduncisulcus paluster, a free-living microaerophilic Fornicata.</title>
        <authorList>
            <person name="Yuyama I."/>
            <person name="Kume K."/>
            <person name="Tamura T."/>
            <person name="Inagaki Y."/>
            <person name="Hashimoto T."/>
        </authorList>
    </citation>
    <scope>NUCLEOTIDE SEQUENCE</scope>
    <source>
        <strain evidence="10">NY0171</strain>
    </source>
</reference>
<feature type="compositionally biased region" description="Acidic residues" evidence="7">
    <location>
        <begin position="349"/>
        <end position="367"/>
    </location>
</feature>
<feature type="compositionally biased region" description="Basic and acidic residues" evidence="7">
    <location>
        <begin position="331"/>
        <end position="348"/>
    </location>
</feature>
<dbReference type="InterPro" id="IPR000629">
    <property type="entry name" value="RNA-helicase_DEAD-box_CS"/>
</dbReference>
<protein>
    <recommendedName>
        <fullName evidence="6">ATP-dependent RNA helicase</fullName>
        <ecNumber evidence="6">3.6.4.13</ecNumber>
    </recommendedName>
</protein>
<comment type="caution">
    <text evidence="10">The sequence shown here is derived from an EMBL/GenBank/DDBJ whole genome shotgun (WGS) entry which is preliminary data.</text>
</comment>
<comment type="function">
    <text evidence="6">RNA helicase.</text>
</comment>
<gene>
    <name evidence="10" type="ORF">ADUPG1_006386</name>
</gene>
<dbReference type="EC" id="3.6.4.13" evidence="6"/>
<dbReference type="EMBL" id="BQXS01009951">
    <property type="protein sequence ID" value="GKT32180.1"/>
    <property type="molecule type" value="Genomic_DNA"/>
</dbReference>
<feature type="region of interest" description="Disordered" evidence="7">
    <location>
        <begin position="912"/>
        <end position="937"/>
    </location>
</feature>
<evidence type="ECO:0000313" key="10">
    <source>
        <dbReference type="EMBL" id="GKT32180.1"/>
    </source>
</evidence>
<dbReference type="InterPro" id="IPR001650">
    <property type="entry name" value="Helicase_C-like"/>
</dbReference>
<evidence type="ECO:0000259" key="8">
    <source>
        <dbReference type="PROSITE" id="PS51192"/>
    </source>
</evidence>
<feature type="region of interest" description="Disordered" evidence="7">
    <location>
        <begin position="838"/>
        <end position="887"/>
    </location>
</feature>
<dbReference type="Pfam" id="PF00271">
    <property type="entry name" value="Helicase_C"/>
    <property type="match status" value="1"/>
</dbReference>
<evidence type="ECO:0000259" key="9">
    <source>
        <dbReference type="PROSITE" id="PS51194"/>
    </source>
</evidence>
<comment type="similarity">
    <text evidence="6">Belongs to the DEAD box helicase family.</text>
</comment>
<keyword evidence="2 6" id="KW-0378">Hydrolase</keyword>
<evidence type="ECO:0000256" key="5">
    <source>
        <dbReference type="ARBA" id="ARBA00022884"/>
    </source>
</evidence>
<dbReference type="InterPro" id="IPR011545">
    <property type="entry name" value="DEAD/DEAH_box_helicase_dom"/>
</dbReference>
<evidence type="ECO:0000256" key="3">
    <source>
        <dbReference type="ARBA" id="ARBA00022806"/>
    </source>
</evidence>
<feature type="compositionally biased region" description="Basic residues" evidence="7">
    <location>
        <begin position="912"/>
        <end position="924"/>
    </location>
</feature>
<keyword evidence="1 6" id="KW-0547">Nucleotide-binding</keyword>
<keyword evidence="11" id="KW-1185">Reference proteome</keyword>
<keyword evidence="5 6" id="KW-0694">RNA-binding</keyword>
<dbReference type="Proteomes" id="UP001057375">
    <property type="component" value="Unassembled WGS sequence"/>
</dbReference>
<feature type="domain" description="Helicase ATP-binding" evidence="8">
    <location>
        <begin position="28"/>
        <end position="327"/>
    </location>
</feature>
<dbReference type="InterPro" id="IPR027417">
    <property type="entry name" value="P-loop_NTPase"/>
</dbReference>
<sequence length="937" mass="106642">MDSLNPIIRSIFQKKFFIDLTPVQAATIPLFLQNYDVSVEAETGSGKTLAFCVPIVQRLLKLLMDHNIPKEKVRMDGKITPSLQDQHRINVFSVIMVPTRSLADQVYKVLSKLIACLPICGGACCACGLGPIVGDVKDMKNIMDMRYNQMEELQEKDGEESALLKFRKRKVQKKLKTFLSRITLSNTTPISKKYSNTDEYPLVPPVSSVSHGQTDLIIVTTPGRLKSLISISSALIKKFPGQSVDEETSSREREAQLLLTRSPISLSFRFLQCVVIDEADRMLAAMMHVREVLKVLPSQRRTALFSATQTRDVQDLIRAGMRNMKSIRVVREDDGAEVDPKEPLKESAEGNEEEFEEEEEEEDEEEEGSTRELAIHRLSKAINMSLPSSLHLSMHQIDEWNRVEYIIDLVKQHYSHSSPSDIKHQRIVVFVCSRAYADYIAEATIRVIGDIEARLVKEGNDHSPFHLHVDTLHSSLSRRVRNKVLDRWTQPYNPKDSYLHSHCSLELLHGKKKSKQNIPSLFVLFTSDISARGVDFVDVDNVIQLHPPKSADSFIHRVGRTARAGREGTATFVGSKTECESFSKLLKREKDVEFDEEKSLFIDSNVHELRKRLTRVQDRLGSQMKQLKQLGKRMKKRTHELEKSQKKSKKWMLKSGISSDEVHLLQSQTSHGEDATLSALQTQAASLSSSSSSSLSHSSVISLMNQGYVQLQKVVADKEKEEKEIIESLRDSIYLKEVSVLLRHAQLHNNPPTIGNIITSSFPLSPEPGSSFSSNTFLSKTQAAFVSLFSFYSHHPFLGIPIDSAGLTAMAHGCVYLPRLKELAKTYVVFREGEEVEERRKERKSRGEQKRDESFEGDLKKKRWKKKEEKWAEVKEKKKEKREKEEFGKRRFLDEAEKEFLDDAIFLKKMSRSGRKGKKGKKTQNSKAKQFDREIGL</sequence>
<dbReference type="CDD" id="cd18787">
    <property type="entry name" value="SF2_C_DEAD"/>
    <property type="match status" value="1"/>
</dbReference>
<evidence type="ECO:0000313" key="11">
    <source>
        <dbReference type="Proteomes" id="UP001057375"/>
    </source>
</evidence>